<dbReference type="EMBL" id="PGFA01000005">
    <property type="protein sequence ID" value="PJJ47890.1"/>
    <property type="molecule type" value="Genomic_DNA"/>
</dbReference>
<gene>
    <name evidence="1" type="ORF">CLV45_4580</name>
</gene>
<name>A0A2M9AQB6_9BACT</name>
<dbReference type="Proteomes" id="UP000228535">
    <property type="component" value="Unassembled WGS sequence"/>
</dbReference>
<dbReference type="AlphaFoldDB" id="A0A2M9AQB6"/>
<evidence type="ECO:0000313" key="1">
    <source>
        <dbReference type="EMBL" id="PJJ47890.1"/>
    </source>
</evidence>
<comment type="caution">
    <text evidence="1">The sequence shown here is derived from an EMBL/GenBank/DDBJ whole genome shotgun (WGS) entry which is preliminary data.</text>
</comment>
<keyword evidence="2" id="KW-1185">Reference proteome</keyword>
<dbReference type="RefSeq" id="WP_100338816.1">
    <property type="nucleotide sequence ID" value="NZ_PGFA01000005.1"/>
</dbReference>
<reference evidence="1 2" key="1">
    <citation type="submission" date="2017-11" db="EMBL/GenBank/DDBJ databases">
        <title>Genomic Encyclopedia of Archaeal and Bacterial Type Strains, Phase II (KMG-II): From Individual Species to Whole Genera.</title>
        <authorList>
            <person name="Goeker M."/>
        </authorList>
    </citation>
    <scope>NUCLEOTIDE SEQUENCE [LARGE SCALE GENOMIC DNA]</scope>
    <source>
        <strain evidence="1 2">DSM 11115</strain>
    </source>
</reference>
<dbReference type="OrthoDB" id="886366at2"/>
<organism evidence="1 2">
    <name type="scientific">Hymenobacter chitinivorans DSM 11115</name>
    <dbReference type="NCBI Taxonomy" id="1121954"/>
    <lineage>
        <taxon>Bacteria</taxon>
        <taxon>Pseudomonadati</taxon>
        <taxon>Bacteroidota</taxon>
        <taxon>Cytophagia</taxon>
        <taxon>Cytophagales</taxon>
        <taxon>Hymenobacteraceae</taxon>
        <taxon>Hymenobacter</taxon>
    </lineage>
</organism>
<protein>
    <submittedName>
        <fullName evidence="1">Uncharacterized protein</fullName>
    </submittedName>
</protein>
<evidence type="ECO:0000313" key="2">
    <source>
        <dbReference type="Proteomes" id="UP000228535"/>
    </source>
</evidence>
<sequence length="95" mass="10294">MEPNPIIPAGVFARLEHQGQALTVVKIQEAYPGDVARLHQELSTALQLGPGAPLLVLPIEGKPLISQGQAEQLYNDYLSTNTAAVVEQPWQPIWG</sequence>
<proteinExistence type="predicted"/>
<accession>A0A2M9AQB6</accession>